<dbReference type="RefSeq" id="XP_070912009.1">
    <property type="nucleotide sequence ID" value="XM_071055908.1"/>
</dbReference>
<evidence type="ECO:0000313" key="2">
    <source>
        <dbReference type="EMBL" id="GAB1310276.1"/>
    </source>
</evidence>
<organism evidence="2 3">
    <name type="scientific">Madurella fahalii</name>
    <dbReference type="NCBI Taxonomy" id="1157608"/>
    <lineage>
        <taxon>Eukaryota</taxon>
        <taxon>Fungi</taxon>
        <taxon>Dikarya</taxon>
        <taxon>Ascomycota</taxon>
        <taxon>Pezizomycotina</taxon>
        <taxon>Sordariomycetes</taxon>
        <taxon>Sordariomycetidae</taxon>
        <taxon>Sordariales</taxon>
        <taxon>Sordariales incertae sedis</taxon>
        <taxon>Madurella</taxon>
    </lineage>
</organism>
<comment type="caution">
    <text evidence="2">The sequence shown here is derived from an EMBL/GenBank/DDBJ whole genome shotgun (WGS) entry which is preliminary data.</text>
</comment>
<keyword evidence="3" id="KW-1185">Reference proteome</keyword>
<protein>
    <recommendedName>
        <fullName evidence="4">Transmembrane protein</fullName>
    </recommendedName>
</protein>
<keyword evidence="1" id="KW-0812">Transmembrane</keyword>
<accession>A0ABQ0FXR3</accession>
<feature type="transmembrane region" description="Helical" evidence="1">
    <location>
        <begin position="43"/>
        <end position="62"/>
    </location>
</feature>
<gene>
    <name evidence="2" type="ORF">MFIFM68171_00486</name>
</gene>
<dbReference type="GeneID" id="98171231"/>
<keyword evidence="1" id="KW-1133">Transmembrane helix</keyword>
<dbReference type="EMBL" id="BAAFSV010000001">
    <property type="protein sequence ID" value="GAB1310276.1"/>
    <property type="molecule type" value="Genomic_DNA"/>
</dbReference>
<proteinExistence type="predicted"/>
<evidence type="ECO:0008006" key="4">
    <source>
        <dbReference type="Google" id="ProtNLM"/>
    </source>
</evidence>
<keyword evidence="1" id="KW-0472">Membrane</keyword>
<evidence type="ECO:0000256" key="1">
    <source>
        <dbReference type="SAM" id="Phobius"/>
    </source>
</evidence>
<dbReference type="Proteomes" id="UP001628179">
    <property type="component" value="Unassembled WGS sequence"/>
</dbReference>
<name>A0ABQ0FXR3_9PEZI</name>
<evidence type="ECO:0000313" key="3">
    <source>
        <dbReference type="Proteomes" id="UP001628179"/>
    </source>
</evidence>
<sequence length="98" mass="11013">MAPHILVGVEGNSFAVCSDWGSALVFSGIMGLSSGQGLVVIDMFLKVLLLVLVWSLVNSFWFERMCKRHPKLLEWRRLTEYPLIYSGDPSWAAILVSR</sequence>
<reference evidence="2 3" key="1">
    <citation type="submission" date="2024-09" db="EMBL/GenBank/DDBJ databases">
        <title>Itraconazole resistance in Madurella fahalii resulting from another homologue of gene encoding cytochrome P450 14-alpha sterol demethylase (CYP51).</title>
        <authorList>
            <person name="Yoshioka I."/>
            <person name="Fahal A.H."/>
            <person name="Kaneko S."/>
            <person name="Yaguchi T."/>
        </authorList>
    </citation>
    <scope>NUCLEOTIDE SEQUENCE [LARGE SCALE GENOMIC DNA]</scope>
    <source>
        <strain evidence="2 3">IFM 68171</strain>
    </source>
</reference>